<proteinExistence type="predicted"/>
<accession>A0A165EYH5</accession>
<protein>
    <recommendedName>
        <fullName evidence="4">Clp1-like protein</fullName>
    </recommendedName>
</protein>
<name>A0A165EYH5_EXIGL</name>
<feature type="compositionally biased region" description="Basic and acidic residues" evidence="1">
    <location>
        <begin position="69"/>
        <end position="82"/>
    </location>
</feature>
<feature type="region of interest" description="Disordered" evidence="1">
    <location>
        <begin position="229"/>
        <end position="255"/>
    </location>
</feature>
<reference evidence="2 3" key="1">
    <citation type="journal article" date="2016" name="Mol. Biol. Evol.">
        <title>Comparative Genomics of Early-Diverging Mushroom-Forming Fungi Provides Insights into the Origins of Lignocellulose Decay Capabilities.</title>
        <authorList>
            <person name="Nagy L.G."/>
            <person name="Riley R."/>
            <person name="Tritt A."/>
            <person name="Adam C."/>
            <person name="Daum C."/>
            <person name="Floudas D."/>
            <person name="Sun H."/>
            <person name="Yadav J.S."/>
            <person name="Pangilinan J."/>
            <person name="Larsson K.H."/>
            <person name="Matsuura K."/>
            <person name="Barry K."/>
            <person name="Labutti K."/>
            <person name="Kuo R."/>
            <person name="Ohm R.A."/>
            <person name="Bhattacharya S.S."/>
            <person name="Shirouzu T."/>
            <person name="Yoshinaga Y."/>
            <person name="Martin F.M."/>
            <person name="Grigoriev I.V."/>
            <person name="Hibbett D.S."/>
        </authorList>
    </citation>
    <scope>NUCLEOTIDE SEQUENCE [LARGE SCALE GENOMIC DNA]</scope>
    <source>
        <strain evidence="2 3">HHB12029</strain>
    </source>
</reference>
<feature type="region of interest" description="Disordered" evidence="1">
    <location>
        <begin position="397"/>
        <end position="480"/>
    </location>
</feature>
<dbReference type="AlphaFoldDB" id="A0A165EYH5"/>
<dbReference type="InParanoid" id="A0A165EYH5"/>
<organism evidence="2 3">
    <name type="scientific">Exidia glandulosa HHB12029</name>
    <dbReference type="NCBI Taxonomy" id="1314781"/>
    <lineage>
        <taxon>Eukaryota</taxon>
        <taxon>Fungi</taxon>
        <taxon>Dikarya</taxon>
        <taxon>Basidiomycota</taxon>
        <taxon>Agaricomycotina</taxon>
        <taxon>Agaricomycetes</taxon>
        <taxon>Auriculariales</taxon>
        <taxon>Exidiaceae</taxon>
        <taxon>Exidia</taxon>
    </lineage>
</organism>
<keyword evidence="3" id="KW-1185">Reference proteome</keyword>
<dbReference type="OrthoDB" id="2570975at2759"/>
<evidence type="ECO:0000313" key="2">
    <source>
        <dbReference type="EMBL" id="KZV87977.1"/>
    </source>
</evidence>
<feature type="region of interest" description="Disordered" evidence="1">
    <location>
        <begin position="30"/>
        <end position="89"/>
    </location>
</feature>
<evidence type="ECO:0000313" key="3">
    <source>
        <dbReference type="Proteomes" id="UP000077266"/>
    </source>
</evidence>
<dbReference type="Proteomes" id="UP000077266">
    <property type="component" value="Unassembled WGS sequence"/>
</dbReference>
<feature type="compositionally biased region" description="Low complexity" evidence="1">
    <location>
        <begin position="413"/>
        <end position="447"/>
    </location>
</feature>
<dbReference type="EMBL" id="KV426110">
    <property type="protein sequence ID" value="KZV87977.1"/>
    <property type="molecule type" value="Genomic_DNA"/>
</dbReference>
<evidence type="ECO:0000256" key="1">
    <source>
        <dbReference type="SAM" id="MobiDB-lite"/>
    </source>
</evidence>
<gene>
    <name evidence="2" type="ORF">EXIGLDRAFT_751933</name>
</gene>
<evidence type="ECO:0008006" key="4">
    <source>
        <dbReference type="Google" id="ProtNLM"/>
    </source>
</evidence>
<sequence>MLACSTNVAQPALAPIASCDKENATHIIEGTAHSPIPVEAADTNNKERKRRRVDDCQARRPKRTGVSWLDREKEESRRRREATSPAGADRVAISTPGAKVIFPRKLARPENKPVPKEALAAVDPTLADVPAASVQEKLLPLGTSLMTVLAKTRAAPTSGLPQDIDVIVPQSEADSRTQLPTHMLAVHAKQPKLHTSRSGQPQLKRKVTLFPVHDLVLVAHCANLPTLPPSGSQLLSEPQPQEQPAAAAGAADEASETAPAAPISLKLPVVPLCLPSPPTFPILQSYLYTKRADSLLARLLPHVPGTTPATSSEARPAITGDRVETMRNLVDSLSDRHAPSELLKFALTTHGLWSNVCVLGVHDDRLWRVLDLAWEVLMGAMDAATRKHPEHSIYGAALTPISTSPPTTPPRESPASTPTTPTSGSNDSMSLSDAASSQTSPSSVAASDRADFASDMDTTVSETPDNVFPATTDMQTDEAC</sequence>
<feature type="compositionally biased region" description="Low complexity" evidence="1">
    <location>
        <begin position="237"/>
        <end position="255"/>
    </location>
</feature>